<evidence type="ECO:0000259" key="2">
    <source>
        <dbReference type="Pfam" id="PF05838"/>
    </source>
</evidence>
<comment type="caution">
    <text evidence="3">The sequence shown here is derived from an EMBL/GenBank/DDBJ whole genome shotgun (WGS) entry which is preliminary data.</text>
</comment>
<keyword evidence="4" id="KW-1185">Reference proteome</keyword>
<feature type="compositionally biased region" description="Polar residues" evidence="1">
    <location>
        <begin position="163"/>
        <end position="172"/>
    </location>
</feature>
<dbReference type="SUPFAM" id="SSF53955">
    <property type="entry name" value="Lysozyme-like"/>
    <property type="match status" value="1"/>
</dbReference>
<reference evidence="3" key="1">
    <citation type="submission" date="2022-05" db="EMBL/GenBank/DDBJ databases">
        <authorList>
            <person name="Pankratov T."/>
        </authorList>
    </citation>
    <scope>NUCLEOTIDE SEQUENCE</scope>
    <source>
        <strain evidence="3">BP6-180914</strain>
    </source>
</reference>
<feature type="domain" description="TtsA-like Glycoside hydrolase family 108" evidence="2">
    <location>
        <begin position="3"/>
        <end position="76"/>
    </location>
</feature>
<proteinExistence type="predicted"/>
<evidence type="ECO:0000256" key="1">
    <source>
        <dbReference type="SAM" id="MobiDB-lite"/>
    </source>
</evidence>
<accession>A0AA42CM61</accession>
<evidence type="ECO:0000313" key="4">
    <source>
        <dbReference type="Proteomes" id="UP001165667"/>
    </source>
</evidence>
<gene>
    <name evidence="3" type="ORF">M8523_31000</name>
</gene>
<dbReference type="EMBL" id="JAMOIM010000047">
    <property type="protein sequence ID" value="MCW6512349.1"/>
    <property type="molecule type" value="Genomic_DNA"/>
</dbReference>
<name>A0AA42CM61_9HYPH</name>
<dbReference type="InterPro" id="IPR008565">
    <property type="entry name" value="TtsA-like_GH18_dom"/>
</dbReference>
<dbReference type="AlphaFoldDB" id="A0AA42CM61"/>
<dbReference type="Pfam" id="PF05838">
    <property type="entry name" value="Glyco_hydro_108"/>
    <property type="match status" value="1"/>
</dbReference>
<sequence>MKADPGNWSGGAVGKGELRGTKYGIAAASHPHLDIRNLTLAQASDIYWAEYCRAPGFDRLPLPLCQVVFDAGVMSGPARAAAWLADTRREAAVTGQIAAVSAERLAFCKSRKTWRSFGAGWGARIAACEKRGLLLAAAAPVALPVHASAASRSAHPLAPKPASQPQAGQDQGSDAHGR</sequence>
<protein>
    <recommendedName>
        <fullName evidence="2">TtsA-like Glycoside hydrolase family 108 domain-containing protein</fullName>
    </recommendedName>
</protein>
<evidence type="ECO:0000313" key="3">
    <source>
        <dbReference type="EMBL" id="MCW6512349.1"/>
    </source>
</evidence>
<dbReference type="InterPro" id="IPR023346">
    <property type="entry name" value="Lysozyme-like_dom_sf"/>
</dbReference>
<dbReference type="Proteomes" id="UP001165667">
    <property type="component" value="Unassembled WGS sequence"/>
</dbReference>
<organism evidence="3 4">
    <name type="scientific">Lichenifustis flavocetrariae</name>
    <dbReference type="NCBI Taxonomy" id="2949735"/>
    <lineage>
        <taxon>Bacteria</taxon>
        <taxon>Pseudomonadati</taxon>
        <taxon>Pseudomonadota</taxon>
        <taxon>Alphaproteobacteria</taxon>
        <taxon>Hyphomicrobiales</taxon>
        <taxon>Lichenihabitantaceae</taxon>
        <taxon>Lichenifustis</taxon>
    </lineage>
</organism>
<dbReference type="Gene3D" id="1.20.141.10">
    <property type="entry name" value="Chitosanase, subunit A, domain 1"/>
    <property type="match status" value="1"/>
</dbReference>
<feature type="region of interest" description="Disordered" evidence="1">
    <location>
        <begin position="150"/>
        <end position="178"/>
    </location>
</feature>